<evidence type="ECO:0000256" key="15">
    <source>
        <dbReference type="ARBA" id="ARBA00023136"/>
    </source>
</evidence>
<comment type="subcellular location">
    <subcellularLocation>
        <location evidence="1 17">Mitochondrion inner membrane</location>
        <topology evidence="1 17">Multi-pass membrane protein</topology>
    </subcellularLocation>
</comment>
<evidence type="ECO:0000256" key="11">
    <source>
        <dbReference type="ARBA" id="ARBA00022989"/>
    </source>
</evidence>
<feature type="transmembrane region" description="Helical" evidence="17">
    <location>
        <begin position="94"/>
        <end position="115"/>
    </location>
</feature>
<evidence type="ECO:0000256" key="12">
    <source>
        <dbReference type="ARBA" id="ARBA00023027"/>
    </source>
</evidence>
<dbReference type="PANTHER" id="PTHR46552:SF1">
    <property type="entry name" value="NADH-UBIQUINONE OXIDOREDUCTASE CHAIN 2"/>
    <property type="match status" value="1"/>
</dbReference>
<comment type="similarity">
    <text evidence="2 17">Belongs to the complex I subunit 2 family.</text>
</comment>
<evidence type="ECO:0000256" key="14">
    <source>
        <dbReference type="ARBA" id="ARBA00023128"/>
    </source>
</evidence>
<evidence type="ECO:0000256" key="2">
    <source>
        <dbReference type="ARBA" id="ARBA00007012"/>
    </source>
</evidence>
<dbReference type="AlphaFoldDB" id="S4V0H4"/>
<dbReference type="EMBL" id="JX564861">
    <property type="protein sequence ID" value="AGN71129.1"/>
    <property type="molecule type" value="Genomic_DNA"/>
</dbReference>
<keyword evidence="14 17" id="KW-0496">Mitochondrion</keyword>
<feature type="transmembrane region" description="Helical" evidence="17">
    <location>
        <begin position="239"/>
        <end position="257"/>
    </location>
</feature>
<evidence type="ECO:0000256" key="9">
    <source>
        <dbReference type="ARBA" id="ARBA00022967"/>
    </source>
</evidence>
<dbReference type="PANTHER" id="PTHR46552">
    <property type="entry name" value="NADH-UBIQUINONE OXIDOREDUCTASE CHAIN 2"/>
    <property type="match status" value="1"/>
</dbReference>
<evidence type="ECO:0000256" key="3">
    <source>
        <dbReference type="ARBA" id="ARBA00012944"/>
    </source>
</evidence>
<accession>S4V0H4</accession>
<evidence type="ECO:0000259" key="18">
    <source>
        <dbReference type="Pfam" id="PF00361"/>
    </source>
</evidence>
<evidence type="ECO:0000256" key="6">
    <source>
        <dbReference type="ARBA" id="ARBA00022660"/>
    </source>
</evidence>
<dbReference type="Pfam" id="PF06444">
    <property type="entry name" value="NADH_dehy_S2_C"/>
    <property type="match status" value="1"/>
</dbReference>
<keyword evidence="13 17" id="KW-0830">Ubiquinone</keyword>
<keyword evidence="10 17" id="KW-0249">Electron transport</keyword>
<evidence type="ECO:0000256" key="13">
    <source>
        <dbReference type="ARBA" id="ARBA00023075"/>
    </source>
</evidence>
<organism evidence="20">
    <name type="scientific">Cryptobatrachus sp. TNHC-GDC 451</name>
    <dbReference type="NCBI Taxonomy" id="1338817"/>
    <lineage>
        <taxon>Eukaryota</taxon>
        <taxon>Metazoa</taxon>
        <taxon>Chordata</taxon>
        <taxon>Craniata</taxon>
        <taxon>Vertebrata</taxon>
        <taxon>Euteleostomi</taxon>
        <taxon>Amphibia</taxon>
        <taxon>Batrachia</taxon>
        <taxon>Anura</taxon>
        <taxon>Neobatrachia</taxon>
        <taxon>Hyloidea</taxon>
        <taxon>Hemiphractidae</taxon>
        <taxon>Cryptobatrachus</taxon>
    </lineage>
</organism>
<dbReference type="InterPro" id="IPR001750">
    <property type="entry name" value="ND/Mrp_TM"/>
</dbReference>
<keyword evidence="9 17" id="KW-1278">Translocase</keyword>
<keyword evidence="8 17" id="KW-0999">Mitochondrion inner membrane</keyword>
<feature type="transmembrane region" description="Helical" evidence="17">
    <location>
        <begin position="52"/>
        <end position="74"/>
    </location>
</feature>
<keyword evidence="6 17" id="KW-0679">Respiratory chain</keyword>
<evidence type="ECO:0000256" key="1">
    <source>
        <dbReference type="ARBA" id="ARBA00004448"/>
    </source>
</evidence>
<keyword evidence="7 17" id="KW-0812">Transmembrane</keyword>
<name>S4V0H4_9NEOB</name>
<comment type="catalytic activity">
    <reaction evidence="16 17">
        <text>a ubiquinone + NADH + 5 H(+)(in) = a ubiquinol + NAD(+) + 4 H(+)(out)</text>
        <dbReference type="Rhea" id="RHEA:29091"/>
        <dbReference type="Rhea" id="RHEA-COMP:9565"/>
        <dbReference type="Rhea" id="RHEA-COMP:9566"/>
        <dbReference type="ChEBI" id="CHEBI:15378"/>
        <dbReference type="ChEBI" id="CHEBI:16389"/>
        <dbReference type="ChEBI" id="CHEBI:17976"/>
        <dbReference type="ChEBI" id="CHEBI:57540"/>
        <dbReference type="ChEBI" id="CHEBI:57945"/>
        <dbReference type="EC" id="7.1.1.2"/>
    </reaction>
</comment>
<feature type="transmembrane region" description="Helical" evidence="17">
    <location>
        <begin position="200"/>
        <end position="219"/>
    </location>
</feature>
<dbReference type="InterPro" id="IPR050175">
    <property type="entry name" value="Complex_I_Subunit_2"/>
</dbReference>
<dbReference type="GO" id="GO:0008137">
    <property type="term" value="F:NADH dehydrogenase (ubiquinone) activity"/>
    <property type="evidence" value="ECO:0007669"/>
    <property type="project" value="UniProtKB-EC"/>
</dbReference>
<feature type="transmembrane region" description="Helical" evidence="17">
    <location>
        <begin position="277"/>
        <end position="302"/>
    </location>
</feature>
<evidence type="ECO:0000256" key="5">
    <source>
        <dbReference type="ARBA" id="ARBA00022448"/>
    </source>
</evidence>
<gene>
    <name evidence="20" type="primary">ND2</name>
</gene>
<geneLocation type="mitochondrion" evidence="20"/>
<feature type="domain" description="NADH dehydrogenase subunit 2 C-terminal" evidence="19">
    <location>
        <begin position="290"/>
        <end position="339"/>
    </location>
</feature>
<evidence type="ECO:0000256" key="8">
    <source>
        <dbReference type="ARBA" id="ARBA00022792"/>
    </source>
</evidence>
<feature type="transmembrane region" description="Helical" evidence="17">
    <location>
        <begin position="151"/>
        <end position="170"/>
    </location>
</feature>
<evidence type="ECO:0000259" key="19">
    <source>
        <dbReference type="Pfam" id="PF06444"/>
    </source>
</evidence>
<dbReference type="GO" id="GO:0006120">
    <property type="term" value="P:mitochondrial electron transport, NADH to ubiquinone"/>
    <property type="evidence" value="ECO:0007669"/>
    <property type="project" value="InterPro"/>
</dbReference>
<dbReference type="InterPro" id="IPR010933">
    <property type="entry name" value="NADH_DH_su2_C"/>
</dbReference>
<protein>
    <recommendedName>
        <fullName evidence="4 17">NADH-ubiquinone oxidoreductase chain 2</fullName>
        <ecNumber evidence="3 17">7.1.1.2</ecNumber>
    </recommendedName>
</protein>
<evidence type="ECO:0000313" key="20">
    <source>
        <dbReference type="EMBL" id="AGN71129.1"/>
    </source>
</evidence>
<comment type="function">
    <text evidence="17">Core subunit of the mitochondrial membrane respiratory chain NADH dehydrogenase (Complex I) which catalyzes electron transfer from NADH through the respiratory chain, using ubiquinone as an electron acceptor. Essential for the catalytic activity and assembly of complex I.</text>
</comment>
<sequence length="344" mass="38458">MNPWAFIMMISSLILGTLITLTGYHWMLTWAGLEINTLAIMPLMMKKPHPRAIEAATKYFLTQAAASALILFSATTNAWMTGEWAINTTMDNTSSILITIALAMKLGVAPFHLWLPEVLQGLTLQTGLILLTWQKLAPMTLMIQLSQSVNLNLMLIMGLLSTILGGWGGINQTQIRKMLAFSSTAHLGWMMTILKIYPQLTMLNFIVYTFITSTLLYMFMYLKTKNISEVSTSWSKNPVLSSFSLLSILSLGGLPPFTGFSPKWLIIQELVNQGLTFFSLIIMLSTLLSLFFYLRLIYAMSITLSPNTTNSVTTWLNPTKTWTAAPIIFTLTLLPILPTYISIM</sequence>
<reference evidence="20" key="1">
    <citation type="journal article" date="2013" name="Mol. Biol. Evol.">
        <title>Efficient Sequencing of Anuran mtDNAs and a Mitogenomic Exploration of the Phylogeny and Evolution of Frogs.</title>
        <authorList>
            <person name="Zhang P."/>
            <person name="Liang D."/>
            <person name="Mao R.L."/>
            <person name="Hillis D.M."/>
            <person name="Wake D.B."/>
            <person name="Cannatella D.C."/>
        </authorList>
    </citation>
    <scope>NUCLEOTIDE SEQUENCE</scope>
</reference>
<feature type="domain" description="NADH:quinone oxidoreductase/Mrp antiporter transmembrane" evidence="18">
    <location>
        <begin position="25"/>
        <end position="288"/>
    </location>
</feature>
<keyword evidence="12 17" id="KW-0520">NAD</keyword>
<evidence type="ECO:0000256" key="10">
    <source>
        <dbReference type="ARBA" id="ARBA00022982"/>
    </source>
</evidence>
<dbReference type="Pfam" id="PF00361">
    <property type="entry name" value="Proton_antipo_M"/>
    <property type="match status" value="1"/>
</dbReference>
<dbReference type="EC" id="7.1.1.2" evidence="3 17"/>
<feature type="transmembrane region" description="Helical" evidence="17">
    <location>
        <begin position="6"/>
        <end position="31"/>
    </location>
</feature>
<evidence type="ECO:0000256" key="7">
    <source>
        <dbReference type="ARBA" id="ARBA00022692"/>
    </source>
</evidence>
<evidence type="ECO:0000256" key="17">
    <source>
        <dbReference type="RuleBase" id="RU003403"/>
    </source>
</evidence>
<keyword evidence="11 17" id="KW-1133">Transmembrane helix</keyword>
<dbReference type="InterPro" id="IPR003917">
    <property type="entry name" value="NADH_UbQ_OxRdtase_chain2"/>
</dbReference>
<proteinExistence type="inferred from homology"/>
<keyword evidence="15 17" id="KW-0472">Membrane</keyword>
<dbReference type="PRINTS" id="PR01436">
    <property type="entry name" value="NADHDHGNASE2"/>
</dbReference>
<evidence type="ECO:0000256" key="4">
    <source>
        <dbReference type="ARBA" id="ARBA00021008"/>
    </source>
</evidence>
<dbReference type="GO" id="GO:0005743">
    <property type="term" value="C:mitochondrial inner membrane"/>
    <property type="evidence" value="ECO:0007669"/>
    <property type="project" value="UniProtKB-SubCell"/>
</dbReference>
<evidence type="ECO:0000256" key="16">
    <source>
        <dbReference type="ARBA" id="ARBA00049551"/>
    </source>
</evidence>
<feature type="transmembrane region" description="Helical" evidence="17">
    <location>
        <begin position="322"/>
        <end position="343"/>
    </location>
</feature>
<keyword evidence="5" id="KW-0813">Transport</keyword>